<dbReference type="CDD" id="cd00805">
    <property type="entry name" value="TyrRS_core"/>
    <property type="match status" value="1"/>
</dbReference>
<dbReference type="PROSITE" id="PS00178">
    <property type="entry name" value="AA_TRNA_LIGASE_I"/>
    <property type="match status" value="1"/>
</dbReference>
<dbReference type="GO" id="GO:0006437">
    <property type="term" value="P:tyrosyl-tRNA aminoacylation"/>
    <property type="evidence" value="ECO:0007669"/>
    <property type="project" value="UniProtKB-UniRule"/>
</dbReference>
<dbReference type="InterPro" id="IPR002305">
    <property type="entry name" value="aa-tRNA-synth_Ic"/>
</dbReference>
<dbReference type="STRING" id="331679.IV81_GL000459"/>
<evidence type="ECO:0000256" key="10">
    <source>
        <dbReference type="ARBA" id="ARBA00060965"/>
    </source>
</evidence>
<evidence type="ECO:0000256" key="7">
    <source>
        <dbReference type="ARBA" id="ARBA00022917"/>
    </source>
</evidence>
<evidence type="ECO:0000256" key="9">
    <source>
        <dbReference type="ARBA" id="ARBA00048248"/>
    </source>
</evidence>
<keyword evidence="4 11" id="KW-0547">Nucleotide-binding</keyword>
<dbReference type="FunFam" id="1.10.240.10:FF:000001">
    <property type="entry name" value="Tyrosine--tRNA ligase"/>
    <property type="match status" value="1"/>
</dbReference>
<dbReference type="PANTHER" id="PTHR11766:SF0">
    <property type="entry name" value="TYROSINE--TRNA LIGASE, MITOCHONDRIAL"/>
    <property type="match status" value="1"/>
</dbReference>
<dbReference type="Gene3D" id="1.10.240.10">
    <property type="entry name" value="Tyrosyl-Transfer RNA Synthetase"/>
    <property type="match status" value="1"/>
</dbReference>
<evidence type="ECO:0000259" key="13">
    <source>
        <dbReference type="SMART" id="SM00363"/>
    </source>
</evidence>
<comment type="subunit">
    <text evidence="11">Homodimer.</text>
</comment>
<dbReference type="GO" id="GO:0005524">
    <property type="term" value="F:ATP binding"/>
    <property type="evidence" value="ECO:0007669"/>
    <property type="project" value="UniProtKB-UniRule"/>
</dbReference>
<dbReference type="Proteomes" id="UP000051859">
    <property type="component" value="Unassembled WGS sequence"/>
</dbReference>
<dbReference type="InterPro" id="IPR054608">
    <property type="entry name" value="SYY-like_C"/>
</dbReference>
<dbReference type="PANTHER" id="PTHR11766">
    <property type="entry name" value="TYROSYL-TRNA SYNTHETASE"/>
    <property type="match status" value="1"/>
</dbReference>
<evidence type="ECO:0000256" key="12">
    <source>
        <dbReference type="PROSITE-ProRule" id="PRU00182"/>
    </source>
</evidence>
<dbReference type="FunFam" id="3.40.50.620:FF:000008">
    <property type="entry name" value="Tyrosine--tRNA ligase"/>
    <property type="match status" value="1"/>
</dbReference>
<keyword evidence="15" id="KW-1185">Reference proteome</keyword>
<evidence type="ECO:0000256" key="6">
    <source>
        <dbReference type="ARBA" id="ARBA00022884"/>
    </source>
</evidence>
<comment type="catalytic activity">
    <reaction evidence="9 11">
        <text>tRNA(Tyr) + L-tyrosine + ATP = L-tyrosyl-tRNA(Tyr) + AMP + diphosphate + H(+)</text>
        <dbReference type="Rhea" id="RHEA:10220"/>
        <dbReference type="Rhea" id="RHEA-COMP:9706"/>
        <dbReference type="Rhea" id="RHEA-COMP:9707"/>
        <dbReference type="ChEBI" id="CHEBI:15378"/>
        <dbReference type="ChEBI" id="CHEBI:30616"/>
        <dbReference type="ChEBI" id="CHEBI:33019"/>
        <dbReference type="ChEBI" id="CHEBI:58315"/>
        <dbReference type="ChEBI" id="CHEBI:78442"/>
        <dbReference type="ChEBI" id="CHEBI:78536"/>
        <dbReference type="ChEBI" id="CHEBI:456215"/>
        <dbReference type="EC" id="6.1.1.1"/>
    </reaction>
</comment>
<dbReference type="SUPFAM" id="SSF55174">
    <property type="entry name" value="Alpha-L RNA-binding motif"/>
    <property type="match status" value="1"/>
</dbReference>
<dbReference type="Gene3D" id="3.40.50.620">
    <property type="entry name" value="HUPs"/>
    <property type="match status" value="1"/>
</dbReference>
<dbReference type="EMBL" id="JQBX01000014">
    <property type="protein sequence ID" value="KRN93459.1"/>
    <property type="molecule type" value="Genomic_DNA"/>
</dbReference>
<feature type="domain" description="RNA-binding S4" evidence="13">
    <location>
        <begin position="364"/>
        <end position="422"/>
    </location>
</feature>
<reference evidence="14 15" key="1">
    <citation type="journal article" date="2015" name="Genome Announc.">
        <title>Expanding the biotechnology potential of lactobacilli through comparative genomics of 213 strains and associated genera.</title>
        <authorList>
            <person name="Sun Z."/>
            <person name="Harris H.M."/>
            <person name="McCann A."/>
            <person name="Guo C."/>
            <person name="Argimon S."/>
            <person name="Zhang W."/>
            <person name="Yang X."/>
            <person name="Jeffery I.B."/>
            <person name="Cooney J.C."/>
            <person name="Kagawa T.F."/>
            <person name="Liu W."/>
            <person name="Song Y."/>
            <person name="Salvetti E."/>
            <person name="Wrobel A."/>
            <person name="Rasinkangas P."/>
            <person name="Parkhill J."/>
            <person name="Rea M.C."/>
            <person name="O'Sullivan O."/>
            <person name="Ritari J."/>
            <person name="Douillard F.P."/>
            <person name="Paul Ross R."/>
            <person name="Yang R."/>
            <person name="Briner A.E."/>
            <person name="Felis G.E."/>
            <person name="de Vos W.M."/>
            <person name="Barrangou R."/>
            <person name="Klaenhammer T.R."/>
            <person name="Caufield P.W."/>
            <person name="Cui Y."/>
            <person name="Zhang H."/>
            <person name="O'Toole P.W."/>
        </authorList>
    </citation>
    <scope>NUCLEOTIDE SEQUENCE [LARGE SCALE GENOMIC DNA]</scope>
    <source>
        <strain evidence="14 15">DSM 18001</strain>
    </source>
</reference>
<keyword evidence="7 11" id="KW-0648">Protein biosynthesis</keyword>
<dbReference type="GO" id="GO:0005829">
    <property type="term" value="C:cytosol"/>
    <property type="evidence" value="ECO:0007669"/>
    <property type="project" value="TreeGrafter"/>
</dbReference>
<dbReference type="AlphaFoldDB" id="A0A0R2KV58"/>
<keyword evidence="2 11" id="KW-0963">Cytoplasm</keyword>
<comment type="subcellular location">
    <subcellularLocation>
        <location evidence="1 11">Cytoplasm</location>
    </subcellularLocation>
</comment>
<feature type="short sequence motif" description="'KMSKS' region" evidence="11">
    <location>
        <begin position="237"/>
        <end position="241"/>
    </location>
</feature>
<dbReference type="GO" id="GO:0042803">
    <property type="term" value="F:protein homodimerization activity"/>
    <property type="evidence" value="ECO:0007669"/>
    <property type="project" value="UniProtKB-ARBA"/>
</dbReference>
<dbReference type="Pfam" id="PF00579">
    <property type="entry name" value="tRNA-synt_1b"/>
    <property type="match status" value="1"/>
</dbReference>
<dbReference type="SUPFAM" id="SSF52374">
    <property type="entry name" value="Nucleotidylyl transferase"/>
    <property type="match status" value="1"/>
</dbReference>
<feature type="binding site" evidence="11">
    <location>
        <position position="240"/>
    </location>
    <ligand>
        <name>ATP</name>
        <dbReference type="ChEBI" id="CHEBI:30616"/>
    </ligand>
</feature>
<dbReference type="PRINTS" id="PR01040">
    <property type="entry name" value="TRNASYNTHTYR"/>
</dbReference>
<dbReference type="InterPro" id="IPR002307">
    <property type="entry name" value="Tyr-tRNA-ligase"/>
</dbReference>
<dbReference type="Pfam" id="PF22421">
    <property type="entry name" value="SYY_C-terminal"/>
    <property type="match status" value="1"/>
</dbReference>
<evidence type="ECO:0000256" key="2">
    <source>
        <dbReference type="ARBA" id="ARBA00022490"/>
    </source>
</evidence>
<dbReference type="NCBIfam" id="TIGR00234">
    <property type="entry name" value="tyrS"/>
    <property type="match status" value="1"/>
</dbReference>
<evidence type="ECO:0000256" key="3">
    <source>
        <dbReference type="ARBA" id="ARBA00022598"/>
    </source>
</evidence>
<dbReference type="InterPro" id="IPR024088">
    <property type="entry name" value="Tyr-tRNA-ligase_bac-type"/>
</dbReference>
<protein>
    <recommendedName>
        <fullName evidence="11">Tyrosine--tRNA ligase</fullName>
        <ecNumber evidence="11">6.1.1.1</ecNumber>
    </recommendedName>
    <alternativeName>
        <fullName evidence="11">Tyrosyl-tRNA synthetase</fullName>
        <shortName evidence="11">TyrRS</shortName>
    </alternativeName>
</protein>
<dbReference type="InterPro" id="IPR014729">
    <property type="entry name" value="Rossmann-like_a/b/a_fold"/>
</dbReference>
<evidence type="ECO:0000256" key="5">
    <source>
        <dbReference type="ARBA" id="ARBA00022840"/>
    </source>
</evidence>
<evidence type="ECO:0000256" key="8">
    <source>
        <dbReference type="ARBA" id="ARBA00023146"/>
    </source>
</evidence>
<keyword evidence="6 12" id="KW-0694">RNA-binding</keyword>
<dbReference type="HAMAP" id="MF_02006">
    <property type="entry name" value="Tyr_tRNA_synth_type1"/>
    <property type="match status" value="1"/>
</dbReference>
<comment type="function">
    <text evidence="11">Catalyzes the attachment of tyrosine to tRNA(Tyr) in a two-step reaction: tyrosine is first activated by ATP to form Tyr-AMP and then transferred to the acceptor end of tRNA(Tyr).</text>
</comment>
<dbReference type="SMART" id="SM00363">
    <property type="entry name" value="S4"/>
    <property type="match status" value="1"/>
</dbReference>
<evidence type="ECO:0000256" key="11">
    <source>
        <dbReference type="HAMAP-Rule" id="MF_02006"/>
    </source>
</evidence>
<feature type="binding site" evidence="11">
    <location>
        <position position="175"/>
    </location>
    <ligand>
        <name>L-tyrosine</name>
        <dbReference type="ChEBI" id="CHEBI:58315"/>
    </ligand>
</feature>
<feature type="short sequence motif" description="'HIGH' region" evidence="11">
    <location>
        <begin position="49"/>
        <end position="58"/>
    </location>
</feature>
<dbReference type="PATRIC" id="fig|331679.3.peg.465"/>
<organism evidence="14 15">
    <name type="scientific">Pediococcus stilesii</name>
    <dbReference type="NCBI Taxonomy" id="331679"/>
    <lineage>
        <taxon>Bacteria</taxon>
        <taxon>Bacillati</taxon>
        <taxon>Bacillota</taxon>
        <taxon>Bacilli</taxon>
        <taxon>Lactobacillales</taxon>
        <taxon>Lactobacillaceae</taxon>
        <taxon>Pediococcus</taxon>
    </lineage>
</organism>
<dbReference type="InterPro" id="IPR001412">
    <property type="entry name" value="aa-tRNA-synth_I_CS"/>
</dbReference>
<comment type="caution">
    <text evidence="14">The sequence shown here is derived from an EMBL/GenBank/DDBJ whole genome shotgun (WGS) entry which is preliminary data.</text>
</comment>
<comment type="similarity">
    <text evidence="10 11">Belongs to the class-I aminoacyl-tRNA synthetase family. TyrS type 1 subfamily.</text>
</comment>
<name>A0A0R2KV58_9LACO</name>
<dbReference type="CDD" id="cd00165">
    <property type="entry name" value="S4"/>
    <property type="match status" value="1"/>
</dbReference>
<dbReference type="Gene3D" id="3.10.290.10">
    <property type="entry name" value="RNA-binding S4 domain"/>
    <property type="match status" value="1"/>
</dbReference>
<feature type="binding site" evidence="11">
    <location>
        <position position="179"/>
    </location>
    <ligand>
        <name>L-tyrosine</name>
        <dbReference type="ChEBI" id="CHEBI:58315"/>
    </ligand>
</feature>
<dbReference type="InterPro" id="IPR002942">
    <property type="entry name" value="S4_RNA-bd"/>
</dbReference>
<evidence type="ECO:0000256" key="4">
    <source>
        <dbReference type="ARBA" id="ARBA00022741"/>
    </source>
</evidence>
<accession>A0A0R2KV58</accession>
<gene>
    <name evidence="11" type="primary">tyrS</name>
    <name evidence="14" type="ORF">IV81_GL000459</name>
</gene>
<keyword evidence="3 11" id="KW-0436">Ligase</keyword>
<dbReference type="PROSITE" id="PS50889">
    <property type="entry name" value="S4"/>
    <property type="match status" value="1"/>
</dbReference>
<dbReference type="GO" id="GO:0003723">
    <property type="term" value="F:RNA binding"/>
    <property type="evidence" value="ECO:0007669"/>
    <property type="project" value="UniProtKB-KW"/>
</dbReference>
<dbReference type="InterPro" id="IPR024107">
    <property type="entry name" value="Tyr-tRNA-ligase_bac_1"/>
</dbReference>
<feature type="binding site" evidence="11">
    <location>
        <position position="44"/>
    </location>
    <ligand>
        <name>L-tyrosine</name>
        <dbReference type="ChEBI" id="CHEBI:58315"/>
    </ligand>
</feature>
<evidence type="ECO:0000313" key="14">
    <source>
        <dbReference type="EMBL" id="KRN93459.1"/>
    </source>
</evidence>
<dbReference type="InterPro" id="IPR036986">
    <property type="entry name" value="S4_RNA-bd_sf"/>
</dbReference>
<keyword evidence="8 11" id="KW-0030">Aminoacyl-tRNA synthetase</keyword>
<proteinExistence type="inferred from homology"/>
<keyword evidence="5 11" id="KW-0067">ATP-binding</keyword>
<dbReference type="EC" id="6.1.1.1" evidence="11"/>
<sequence>MVYIKFGGMTMNIIDELSWRGAINQQTDEEGLKKLTEEKSIGLYVGIDPTGDSMHIGHLIPFMVLKRFQEAGHKPVILIGGGTGSIGDPSGKKSERVLQTMDQVRHNQDALTKQMVKFFGTENFRIANNYDWLSQLSLLDFLRDYGKLFNVNTMLAKDIVASRLEVGISFTEFTYQILQSIDFLHLYKNEDVQLQVGGGDQWGNITAGTDLIHRMEGQEAKVYGLTIPLLLKADGTKFGKSEGGNIWLDAEKTTPYEFYQFWLNQDDRDVVKFLKYFTFLSHEEIDRLAETVKTAPEKREAQRRLAEEVTAFIHGKEAVEEAQHISAALFSGEVKDLTASEIEQGFKNMPSVDVENKKENIVLWLVDTTKIEASRRQAREDIQNGAIRINGEKITDVDAEVDPSSHFDGKFVIVRRGKKKYFLARVK</sequence>
<dbReference type="GO" id="GO:0004831">
    <property type="term" value="F:tyrosine-tRNA ligase activity"/>
    <property type="evidence" value="ECO:0007669"/>
    <property type="project" value="UniProtKB-UniRule"/>
</dbReference>
<evidence type="ECO:0000313" key="15">
    <source>
        <dbReference type="Proteomes" id="UP000051859"/>
    </source>
</evidence>
<evidence type="ECO:0000256" key="1">
    <source>
        <dbReference type="ARBA" id="ARBA00004496"/>
    </source>
</evidence>